<protein>
    <submittedName>
        <fullName evidence="5">NAD(P)/FAD-dependent oxidoreductase</fullName>
    </submittedName>
</protein>
<keyword evidence="2" id="KW-0560">Oxidoreductase</keyword>
<dbReference type="PANTHER" id="PTHR48105">
    <property type="entry name" value="THIOREDOXIN REDUCTASE 1-RELATED-RELATED"/>
    <property type="match status" value="1"/>
</dbReference>
<dbReference type="SUPFAM" id="SSF51905">
    <property type="entry name" value="FAD/NAD(P)-binding domain"/>
    <property type="match status" value="1"/>
</dbReference>
<dbReference type="InterPro" id="IPR050097">
    <property type="entry name" value="Ferredoxin-NADP_redctase_2"/>
</dbReference>
<evidence type="ECO:0000256" key="1">
    <source>
        <dbReference type="ARBA" id="ARBA00022630"/>
    </source>
</evidence>
<evidence type="ECO:0000259" key="4">
    <source>
        <dbReference type="Pfam" id="PF07992"/>
    </source>
</evidence>
<organism evidence="5 6">
    <name type="scientific">Agromyces humatus</name>
    <dbReference type="NCBI Taxonomy" id="279573"/>
    <lineage>
        <taxon>Bacteria</taxon>
        <taxon>Bacillati</taxon>
        <taxon>Actinomycetota</taxon>
        <taxon>Actinomycetes</taxon>
        <taxon>Micrococcales</taxon>
        <taxon>Microbacteriaceae</taxon>
        <taxon>Agromyces</taxon>
    </lineage>
</organism>
<evidence type="ECO:0000313" key="5">
    <source>
        <dbReference type="EMBL" id="GAA1752045.1"/>
    </source>
</evidence>
<dbReference type="PRINTS" id="PR00469">
    <property type="entry name" value="PNDRDTASEII"/>
</dbReference>
<dbReference type="InterPro" id="IPR023753">
    <property type="entry name" value="FAD/NAD-binding_dom"/>
</dbReference>
<comment type="catalytic activity">
    <reaction evidence="3">
        <text>[thioredoxin]-dithiol + NADP(+) = [thioredoxin]-disulfide + NADPH + H(+)</text>
        <dbReference type="Rhea" id="RHEA:20345"/>
        <dbReference type="Rhea" id="RHEA-COMP:10698"/>
        <dbReference type="Rhea" id="RHEA-COMP:10700"/>
        <dbReference type="ChEBI" id="CHEBI:15378"/>
        <dbReference type="ChEBI" id="CHEBI:29950"/>
        <dbReference type="ChEBI" id="CHEBI:50058"/>
        <dbReference type="ChEBI" id="CHEBI:57783"/>
        <dbReference type="ChEBI" id="CHEBI:58349"/>
        <dbReference type="EC" id="1.8.1.9"/>
    </reaction>
</comment>
<dbReference type="RefSeq" id="WP_232498424.1">
    <property type="nucleotide sequence ID" value="NZ_BAAANH010000001.1"/>
</dbReference>
<dbReference type="PRINTS" id="PR00368">
    <property type="entry name" value="FADPNR"/>
</dbReference>
<feature type="domain" description="FAD/NAD(P)-binding" evidence="4">
    <location>
        <begin position="7"/>
        <end position="282"/>
    </location>
</feature>
<dbReference type="Proteomes" id="UP001500506">
    <property type="component" value="Unassembled WGS sequence"/>
</dbReference>
<gene>
    <name evidence="5" type="ORF">GCM10009747_06940</name>
</gene>
<keyword evidence="1" id="KW-0285">Flavoprotein</keyword>
<keyword evidence="6" id="KW-1185">Reference proteome</keyword>
<dbReference type="Gene3D" id="3.50.50.60">
    <property type="entry name" value="FAD/NAD(P)-binding domain"/>
    <property type="match status" value="2"/>
</dbReference>
<comment type="caution">
    <text evidence="5">The sequence shown here is derived from an EMBL/GenBank/DDBJ whole genome shotgun (WGS) entry which is preliminary data.</text>
</comment>
<reference evidence="6" key="1">
    <citation type="journal article" date="2019" name="Int. J. Syst. Evol. Microbiol.">
        <title>The Global Catalogue of Microorganisms (GCM) 10K type strain sequencing project: providing services to taxonomists for standard genome sequencing and annotation.</title>
        <authorList>
            <consortium name="The Broad Institute Genomics Platform"/>
            <consortium name="The Broad Institute Genome Sequencing Center for Infectious Disease"/>
            <person name="Wu L."/>
            <person name="Ma J."/>
        </authorList>
    </citation>
    <scope>NUCLEOTIDE SEQUENCE [LARGE SCALE GENOMIC DNA]</scope>
    <source>
        <strain evidence="6">JCM 14319</strain>
    </source>
</reference>
<accession>A0ABP4WDF8</accession>
<proteinExistence type="predicted"/>
<evidence type="ECO:0000256" key="2">
    <source>
        <dbReference type="ARBA" id="ARBA00023002"/>
    </source>
</evidence>
<dbReference type="InterPro" id="IPR036188">
    <property type="entry name" value="FAD/NAD-bd_sf"/>
</dbReference>
<dbReference type="EMBL" id="BAAANH010000001">
    <property type="protein sequence ID" value="GAA1752045.1"/>
    <property type="molecule type" value="Genomic_DNA"/>
</dbReference>
<evidence type="ECO:0000256" key="3">
    <source>
        <dbReference type="ARBA" id="ARBA00048132"/>
    </source>
</evidence>
<dbReference type="Pfam" id="PF07992">
    <property type="entry name" value="Pyr_redox_2"/>
    <property type="match status" value="1"/>
</dbReference>
<sequence length="315" mass="32695">MHNTSWDVIIIGGGSAGLSAALQLGRSRRSVLVLDSGAPRNRFAPHMHGVLGRDGWSPLDLLAAGRDEVERYGVVIESADVATASLGDGGFEVVVDGGRRHTARRMLVATGVRDRLPDLPGLAEHWGTGAAVCPYCDGWEVRDRRIAVLASGAMSVHQAQLLRQLSPQVTYFRNGTELPADAHAGLVARGIAVESRAVVRVLADEHGGLSGIRLADDVDVPIDSIFLHPTPVPNDGVLRALGAKTAEHAGVDWVAVDGEGRTNVPGLWAAGNVVSPRTSVPIASAGGNAAGAMINADLVEEDVRHAVAASGASAA</sequence>
<evidence type="ECO:0000313" key="6">
    <source>
        <dbReference type="Proteomes" id="UP001500506"/>
    </source>
</evidence>
<name>A0ABP4WDF8_9MICO</name>